<dbReference type="InterPro" id="IPR028357">
    <property type="entry name" value="UDPglc_DH_bac"/>
</dbReference>
<evidence type="ECO:0000256" key="10">
    <source>
        <dbReference type="PIRSR" id="PIRSR500134-2"/>
    </source>
</evidence>
<evidence type="ECO:0000256" key="2">
    <source>
        <dbReference type="ARBA" id="ARBA00006601"/>
    </source>
</evidence>
<feature type="binding site" evidence="11">
    <location>
        <position position="30"/>
    </location>
    <ligand>
        <name>NAD(+)</name>
        <dbReference type="ChEBI" id="CHEBI:57540"/>
    </ligand>
</feature>
<comment type="pathway">
    <text evidence="1">Nucleotide-sugar biosynthesis; UDP-alpha-D-glucuronate biosynthesis; UDP-alpha-D-glucuronate from UDP-alpha-D-glucose: step 1/1.</text>
</comment>
<organism evidence="13 14">
    <name type="scientific">Persicimonas caeni</name>
    <dbReference type="NCBI Taxonomy" id="2292766"/>
    <lineage>
        <taxon>Bacteria</taxon>
        <taxon>Deltaproteobacteria</taxon>
        <taxon>Bradymonadales</taxon>
        <taxon>Bradymonadaceae</taxon>
        <taxon>Persicimonas</taxon>
    </lineage>
</organism>
<name>A0A4Y6PYA7_PERCE</name>
<feature type="binding site" evidence="11">
    <location>
        <position position="153"/>
    </location>
    <ligand>
        <name>NAD(+)</name>
        <dbReference type="ChEBI" id="CHEBI:57540"/>
    </ligand>
</feature>
<dbReference type="OrthoDB" id="9803238at2"/>
<feature type="domain" description="UDP-glucose/GDP-mannose dehydrogenase C-terminal" evidence="12">
    <location>
        <begin position="314"/>
        <end position="419"/>
    </location>
</feature>
<accession>A0A4Y6PYA7</accession>
<evidence type="ECO:0000259" key="12">
    <source>
        <dbReference type="SMART" id="SM00984"/>
    </source>
</evidence>
<accession>A0A5B8YA35</accession>
<dbReference type="SUPFAM" id="SSF51735">
    <property type="entry name" value="NAD(P)-binding Rossmann-fold domains"/>
    <property type="match status" value="1"/>
</dbReference>
<dbReference type="AlphaFoldDB" id="A0A4Y6PYA7"/>
<evidence type="ECO:0000313" key="13">
    <source>
        <dbReference type="EMBL" id="QDG52735.1"/>
    </source>
</evidence>
<dbReference type="Proteomes" id="UP000315995">
    <property type="component" value="Chromosome"/>
</dbReference>
<dbReference type="EC" id="1.1.1.22" evidence="3 8"/>
<keyword evidence="5 8" id="KW-0520">NAD</keyword>
<evidence type="ECO:0000256" key="7">
    <source>
        <dbReference type="ARBA" id="ARBA00053241"/>
    </source>
</evidence>
<dbReference type="InterPro" id="IPR008927">
    <property type="entry name" value="6-PGluconate_DH-like_C_sf"/>
</dbReference>
<dbReference type="PANTHER" id="PTHR43750">
    <property type="entry name" value="UDP-GLUCOSE 6-DEHYDROGENASE TUAD"/>
    <property type="match status" value="1"/>
</dbReference>
<keyword evidence="4 8" id="KW-0560">Oxidoreductase</keyword>
<feature type="binding site" evidence="11">
    <location>
        <position position="121"/>
    </location>
    <ligand>
        <name>NAD(+)</name>
        <dbReference type="ChEBI" id="CHEBI:57540"/>
    </ligand>
</feature>
<dbReference type="GO" id="GO:0051287">
    <property type="term" value="F:NAD binding"/>
    <property type="evidence" value="ECO:0007669"/>
    <property type="project" value="InterPro"/>
</dbReference>
<evidence type="ECO:0000256" key="5">
    <source>
        <dbReference type="ARBA" id="ARBA00023027"/>
    </source>
</evidence>
<dbReference type="InterPro" id="IPR014027">
    <property type="entry name" value="UDP-Glc/GDP-Man_DH_C"/>
</dbReference>
<feature type="binding site" evidence="10">
    <location>
        <begin position="150"/>
        <end position="153"/>
    </location>
    <ligand>
        <name>substrate</name>
    </ligand>
</feature>
<dbReference type="RefSeq" id="WP_141199200.1">
    <property type="nucleotide sequence ID" value="NZ_CP041186.1"/>
</dbReference>
<dbReference type="PROSITE" id="PS51257">
    <property type="entry name" value="PROKAR_LIPOPROTEIN"/>
    <property type="match status" value="1"/>
</dbReference>
<dbReference type="EMBL" id="CP041186">
    <property type="protein sequence ID" value="QDG52735.1"/>
    <property type="molecule type" value="Genomic_DNA"/>
</dbReference>
<gene>
    <name evidence="13" type="ORF">FIV42_18910</name>
</gene>
<feature type="binding site" evidence="11">
    <location>
        <position position="35"/>
    </location>
    <ligand>
        <name>NAD(+)</name>
        <dbReference type="ChEBI" id="CHEBI:57540"/>
    </ligand>
</feature>
<dbReference type="PANTHER" id="PTHR43750:SF3">
    <property type="entry name" value="UDP-GLUCOSE 6-DEHYDROGENASE TUAD"/>
    <property type="match status" value="1"/>
</dbReference>
<comment type="catalytic activity">
    <reaction evidence="6 8">
        <text>UDP-alpha-D-glucose + 2 NAD(+) + H2O = UDP-alpha-D-glucuronate + 2 NADH + 3 H(+)</text>
        <dbReference type="Rhea" id="RHEA:23596"/>
        <dbReference type="ChEBI" id="CHEBI:15377"/>
        <dbReference type="ChEBI" id="CHEBI:15378"/>
        <dbReference type="ChEBI" id="CHEBI:57540"/>
        <dbReference type="ChEBI" id="CHEBI:57945"/>
        <dbReference type="ChEBI" id="CHEBI:58052"/>
        <dbReference type="ChEBI" id="CHEBI:58885"/>
        <dbReference type="EC" id="1.1.1.22"/>
    </reaction>
</comment>
<dbReference type="GO" id="GO:0003979">
    <property type="term" value="F:UDP-glucose 6-dehydrogenase activity"/>
    <property type="evidence" value="ECO:0007669"/>
    <property type="project" value="UniProtKB-EC"/>
</dbReference>
<feature type="binding site" evidence="11">
    <location>
        <position position="86"/>
    </location>
    <ligand>
        <name>NAD(+)</name>
        <dbReference type="ChEBI" id="CHEBI:57540"/>
    </ligand>
</feature>
<dbReference type="SUPFAM" id="SSF52413">
    <property type="entry name" value="UDP-glucose/GDP-mannose dehydrogenase C-terminal domain"/>
    <property type="match status" value="1"/>
</dbReference>
<dbReference type="Pfam" id="PF00984">
    <property type="entry name" value="UDPG_MGDP_dh"/>
    <property type="match status" value="1"/>
</dbReference>
<dbReference type="PIRSF" id="PIRSF000124">
    <property type="entry name" value="UDPglc_GDPman_dh"/>
    <property type="match status" value="1"/>
</dbReference>
<dbReference type="FunFam" id="1.20.5.100:FF:000001">
    <property type="entry name" value="UDP-glucose 6-dehydrogenase"/>
    <property type="match status" value="1"/>
</dbReference>
<dbReference type="InterPro" id="IPR036220">
    <property type="entry name" value="UDP-Glc/GDP-Man_DH_C_sf"/>
</dbReference>
<protein>
    <recommendedName>
        <fullName evidence="3 8">UDP-glucose 6-dehydrogenase</fullName>
        <ecNumber evidence="3 8">1.1.1.22</ecNumber>
    </recommendedName>
</protein>
<dbReference type="Gene3D" id="1.20.5.100">
    <property type="entry name" value="Cytochrome c1, transmembrane anchor, C-terminal"/>
    <property type="match status" value="1"/>
</dbReference>
<evidence type="ECO:0000256" key="3">
    <source>
        <dbReference type="ARBA" id="ARBA00012954"/>
    </source>
</evidence>
<evidence type="ECO:0000256" key="4">
    <source>
        <dbReference type="ARBA" id="ARBA00023002"/>
    </source>
</evidence>
<dbReference type="PIRSF" id="PIRSF500134">
    <property type="entry name" value="UDPglc_DH_bac"/>
    <property type="match status" value="1"/>
</dbReference>
<dbReference type="NCBIfam" id="TIGR03026">
    <property type="entry name" value="NDP-sugDHase"/>
    <property type="match status" value="1"/>
</dbReference>
<keyword evidence="14" id="KW-1185">Reference proteome</keyword>
<feature type="binding site" evidence="10">
    <location>
        <position position="321"/>
    </location>
    <ligand>
        <name>substrate</name>
    </ligand>
</feature>
<dbReference type="Pfam" id="PF03720">
    <property type="entry name" value="UDPG_MGDP_dh_C"/>
    <property type="match status" value="1"/>
</dbReference>
<dbReference type="GO" id="GO:0006065">
    <property type="term" value="P:UDP-glucuronate biosynthetic process"/>
    <property type="evidence" value="ECO:0007669"/>
    <property type="project" value="UniProtKB-UniPathway"/>
</dbReference>
<sequence length="435" mass="47613">MKIAVVGTGYVGLVTGACLANVGNEVICADKDAAKVELLNAGGIPIYEEGLETIVKRNRADGRIRFTTDTGEAVRESDVVFIAVGTPPDEDGSADLKHVLAVAKEIGENMNGHKIVICKSTVPVGTCDKVAKVISSVTEHDFDVASNPEFLKEGTAINDFQSPDRVVIGCASREAAETIGELYKPFMRRSERIVYMDVRSAEMTKYASNAMLATKISFINEIANICDRVGADVEKVRTGMSLDERIGPHFIYPGVGYGGSCFPKDVRAIASLGKENDIDTKLLDAVRDVNGSQKLRLYHAAKAKFGSLEGKKFAVWGLSFKPRTDDVREAPSLLNIRLFVEEGAQVAVTDPEAIDNARRDLADLGDAVKFADDDYAVLEDADALFIFTEWEEFRSPNFDRLKGLMSAPVIFDGRNLYQPDKMRERGFDYFSVGRP</sequence>
<evidence type="ECO:0000256" key="6">
    <source>
        <dbReference type="ARBA" id="ARBA00047473"/>
    </source>
</evidence>
<proteinExistence type="inferred from homology"/>
<evidence type="ECO:0000256" key="8">
    <source>
        <dbReference type="PIRNR" id="PIRNR000124"/>
    </source>
</evidence>
<feature type="binding site" evidence="10">
    <location>
        <position position="258"/>
    </location>
    <ligand>
        <name>substrate</name>
    </ligand>
</feature>
<feature type="binding site" evidence="10">
    <location>
        <begin position="250"/>
        <end position="254"/>
    </location>
    <ligand>
        <name>substrate</name>
    </ligand>
</feature>
<evidence type="ECO:0000256" key="1">
    <source>
        <dbReference type="ARBA" id="ARBA00004701"/>
    </source>
</evidence>
<dbReference type="GO" id="GO:0000271">
    <property type="term" value="P:polysaccharide biosynthetic process"/>
    <property type="evidence" value="ECO:0007669"/>
    <property type="project" value="InterPro"/>
</dbReference>
<dbReference type="UniPathway" id="UPA00038">
    <property type="reaction ID" value="UER00491"/>
</dbReference>
<dbReference type="SMART" id="SM00984">
    <property type="entry name" value="UDPG_MGDP_dh_C"/>
    <property type="match status" value="1"/>
</dbReference>
<comment type="similarity">
    <text evidence="2 8">Belongs to the UDP-glucose/GDP-mannose dehydrogenase family.</text>
</comment>
<dbReference type="InterPro" id="IPR036291">
    <property type="entry name" value="NAD(P)-bd_dom_sf"/>
</dbReference>
<dbReference type="SUPFAM" id="SSF48179">
    <property type="entry name" value="6-phosphogluconate dehydrogenase C-terminal domain-like"/>
    <property type="match status" value="1"/>
</dbReference>
<evidence type="ECO:0000256" key="11">
    <source>
        <dbReference type="PIRSR" id="PIRSR500134-3"/>
    </source>
</evidence>
<comment type="function">
    <text evidence="7">Catalyzes the conversion of UDP-glucose into UDP-glucuronate, one of the precursors of teichuronic acid.</text>
</comment>
<dbReference type="InterPro" id="IPR014026">
    <property type="entry name" value="UDP-Glc/GDP-Man_DH_dimer"/>
</dbReference>
<feature type="binding site" evidence="11">
    <location>
        <position position="328"/>
    </location>
    <ligand>
        <name>NAD(+)</name>
        <dbReference type="ChEBI" id="CHEBI:57540"/>
    </ligand>
</feature>
<feature type="binding site" evidence="11">
    <location>
        <position position="264"/>
    </location>
    <ligand>
        <name>NAD(+)</name>
        <dbReference type="ChEBI" id="CHEBI:57540"/>
    </ligand>
</feature>
<feature type="binding site" evidence="10">
    <location>
        <position position="205"/>
    </location>
    <ligand>
        <name>substrate</name>
    </ligand>
</feature>
<dbReference type="InterPro" id="IPR017476">
    <property type="entry name" value="UDP-Glc/GDP-Man"/>
</dbReference>
<evidence type="ECO:0000256" key="9">
    <source>
        <dbReference type="PIRSR" id="PIRSR500134-1"/>
    </source>
</evidence>
<dbReference type="InterPro" id="IPR001732">
    <property type="entry name" value="UDP-Glc/GDP-Man_DH_N"/>
</dbReference>
<evidence type="ECO:0000313" key="14">
    <source>
        <dbReference type="Proteomes" id="UP000315995"/>
    </source>
</evidence>
<dbReference type="Pfam" id="PF03721">
    <property type="entry name" value="UDPG_MGDP_dh_N"/>
    <property type="match status" value="1"/>
</dbReference>
<reference evidence="13 14" key="1">
    <citation type="submission" date="2019-06" db="EMBL/GenBank/DDBJ databases">
        <title>Persicimonas caeni gen. nov., sp. nov., a predatory bacterium isolated from solar saltern.</title>
        <authorList>
            <person name="Wang S."/>
        </authorList>
    </citation>
    <scope>NUCLEOTIDE SEQUENCE [LARGE SCALE GENOMIC DNA]</scope>
    <source>
        <strain evidence="13 14">YN101</strain>
    </source>
</reference>
<feature type="active site" description="Nucleophile" evidence="9">
    <location>
        <position position="261"/>
    </location>
</feature>
<dbReference type="Gene3D" id="3.40.50.720">
    <property type="entry name" value="NAD(P)-binding Rossmann-like Domain"/>
    <property type="match status" value="2"/>
</dbReference>